<keyword evidence="1" id="KW-0472">Membrane</keyword>
<reference evidence="2" key="1">
    <citation type="journal article" date="2018" name="Genome Biol.">
        <title>SKESA: strategic k-mer extension for scrupulous assemblies.</title>
        <authorList>
            <person name="Souvorov A."/>
            <person name="Agarwala R."/>
            <person name="Lipman D.J."/>
        </authorList>
    </citation>
    <scope>NUCLEOTIDE SEQUENCE</scope>
    <source>
        <strain evidence="2">1363-65</strain>
    </source>
</reference>
<sequence>MPPLVRGGYIVTLAKEVNKEVNLMLSVFIPSSRKCISRRRYLLLFFLAHVLSFIFIAVSVKLHFTLLVIIFTVMLHYLVINMNCQRLRDSGFTYIKYYVWGTLAVYLVAIVLMLAEKFACDGFGTPLFLIWYFTTFSLLLLAPTETNLSNK</sequence>
<keyword evidence="1" id="KW-0812">Transmembrane</keyword>
<feature type="transmembrane region" description="Helical" evidence="1">
    <location>
        <begin position="127"/>
        <end position="144"/>
    </location>
</feature>
<name>A0A737BS64_SALER</name>
<protein>
    <recommendedName>
        <fullName evidence="3">Inner membrane protein yigG</fullName>
    </recommendedName>
</protein>
<evidence type="ECO:0008006" key="3">
    <source>
        <dbReference type="Google" id="ProtNLM"/>
    </source>
</evidence>
<feature type="transmembrane region" description="Helical" evidence="1">
    <location>
        <begin position="41"/>
        <end position="58"/>
    </location>
</feature>
<feature type="transmembrane region" description="Helical" evidence="1">
    <location>
        <begin position="94"/>
        <end position="115"/>
    </location>
</feature>
<evidence type="ECO:0000313" key="2">
    <source>
        <dbReference type="EMBL" id="HAE8103843.1"/>
    </source>
</evidence>
<feature type="transmembrane region" description="Helical" evidence="1">
    <location>
        <begin position="64"/>
        <end position="82"/>
    </location>
</feature>
<reference evidence="2" key="2">
    <citation type="submission" date="2018-07" db="EMBL/GenBank/DDBJ databases">
        <authorList>
            <consortium name="NCBI Pathogen Detection Project"/>
        </authorList>
    </citation>
    <scope>NUCLEOTIDE SEQUENCE</scope>
    <source>
        <strain evidence="2">1363-65</strain>
    </source>
</reference>
<dbReference type="EMBL" id="DAATDB010000030">
    <property type="protein sequence ID" value="HAE8103843.1"/>
    <property type="molecule type" value="Genomic_DNA"/>
</dbReference>
<accession>A0A737BS64</accession>
<keyword evidence="1" id="KW-1133">Transmembrane helix</keyword>
<proteinExistence type="predicted"/>
<dbReference type="AlphaFoldDB" id="A0A737BS64"/>
<organism evidence="2">
    <name type="scientific">Salmonella enterica subsp. indica serovar 45:a:e,n,x</name>
    <dbReference type="NCBI Taxonomy" id="1307500"/>
    <lineage>
        <taxon>Bacteria</taxon>
        <taxon>Pseudomonadati</taxon>
        <taxon>Pseudomonadota</taxon>
        <taxon>Gammaproteobacteria</taxon>
        <taxon>Enterobacterales</taxon>
        <taxon>Enterobacteriaceae</taxon>
        <taxon>Salmonella</taxon>
    </lineage>
</organism>
<evidence type="ECO:0000256" key="1">
    <source>
        <dbReference type="SAM" id="Phobius"/>
    </source>
</evidence>
<gene>
    <name evidence="2" type="ORF">GNC09_003946</name>
</gene>
<comment type="caution">
    <text evidence="2">The sequence shown here is derived from an EMBL/GenBank/DDBJ whole genome shotgun (WGS) entry which is preliminary data.</text>
</comment>